<dbReference type="InterPro" id="IPR050833">
    <property type="entry name" value="Poly_Biosynth_Transport"/>
</dbReference>
<dbReference type="PANTHER" id="PTHR30250">
    <property type="entry name" value="PST FAMILY PREDICTED COLANIC ACID TRANSPORTER"/>
    <property type="match status" value="1"/>
</dbReference>
<keyword evidence="4 8" id="KW-0812">Transmembrane</keyword>
<feature type="transmembrane region" description="Helical" evidence="8">
    <location>
        <begin position="151"/>
        <end position="171"/>
    </location>
</feature>
<dbReference type="Pfam" id="PF13440">
    <property type="entry name" value="Polysacc_synt_3"/>
    <property type="match status" value="1"/>
</dbReference>
<feature type="transmembrane region" description="Helical" evidence="8">
    <location>
        <begin position="359"/>
        <end position="380"/>
    </location>
</feature>
<gene>
    <name evidence="9" type="ORF">NBH00_15120</name>
</gene>
<comment type="subcellular location">
    <subcellularLocation>
        <location evidence="1">Cell membrane</location>
        <topology evidence="1">Multi-pass membrane protein</topology>
    </subcellularLocation>
</comment>
<sequence length="519" mass="55540">MSGPDEVIDLTGPPEPLEPHGTLEVPEELRETEPGAAAGPGLRRRAARGTLVNGVFLIALTGLSLIRGFVLARFLTKDDYGIWAVLVTSFGTLVFLKEVGVSDKYIQQEDLDQEAAFQRAFTIELVMTAAVTLLIAVAIPLVAWAYGRWEIVPVGFVGLLAIPALALQAPLWIWYRRMDYVKQRMISSADPIVGFVVAVGLAAAGAGYWALVGGLLAGAWSTSVLAMVTSPYRLRLNFDGAVIREYVSFSLPILAASVAGLVVAQGSIIATSATLGVAGAGVVALASTVIQFADRVDAIVSGTLYPAICRVADRTDVLFESFVKSNRLALMWAMPFGVGLALFAEDLVRFGIGERWRPAIPLLQAFGLIAAINHLGFNWTSYFRARADTRPIAVTSAVTTVAFVVLTLPLLIFGGLQGFAYGMAAMMLVQLVCRTYYLRRLFTGFRLLPHAVRAVTPILPGVGAVLLVRALDGGQRTATMAAAQLALFAVLVLVSTVVAERVLLREALGYLRRRAPAPA</sequence>
<feature type="transmembrane region" description="Helical" evidence="8">
    <location>
        <begin position="192"/>
        <end position="211"/>
    </location>
</feature>
<feature type="transmembrane region" description="Helical" evidence="8">
    <location>
        <begin position="275"/>
        <end position="293"/>
    </location>
</feature>
<comment type="similarity">
    <text evidence="2">Belongs to the polysaccharide synthase family.</text>
</comment>
<evidence type="ECO:0000256" key="6">
    <source>
        <dbReference type="ARBA" id="ARBA00023136"/>
    </source>
</evidence>
<organism evidence="9 10">
    <name type="scientific">Paraconexibacter antarcticus</name>
    <dbReference type="NCBI Taxonomy" id="2949664"/>
    <lineage>
        <taxon>Bacteria</taxon>
        <taxon>Bacillati</taxon>
        <taxon>Actinomycetota</taxon>
        <taxon>Thermoleophilia</taxon>
        <taxon>Solirubrobacterales</taxon>
        <taxon>Paraconexibacteraceae</taxon>
        <taxon>Paraconexibacter</taxon>
    </lineage>
</organism>
<feature type="transmembrane region" description="Helical" evidence="8">
    <location>
        <begin position="328"/>
        <end position="344"/>
    </location>
</feature>
<name>A0ABY5DMC5_9ACTN</name>
<proteinExistence type="inferred from homology"/>
<evidence type="ECO:0000256" key="7">
    <source>
        <dbReference type="SAM" id="MobiDB-lite"/>
    </source>
</evidence>
<feature type="region of interest" description="Disordered" evidence="7">
    <location>
        <begin position="1"/>
        <end position="27"/>
    </location>
</feature>
<keyword evidence="10" id="KW-1185">Reference proteome</keyword>
<dbReference type="Proteomes" id="UP001056035">
    <property type="component" value="Chromosome"/>
</dbReference>
<accession>A0ABY5DMC5</accession>
<dbReference type="EMBL" id="CP098502">
    <property type="protein sequence ID" value="UTI62689.1"/>
    <property type="molecule type" value="Genomic_DNA"/>
</dbReference>
<reference evidence="9 10" key="1">
    <citation type="submission" date="2022-06" db="EMBL/GenBank/DDBJ databases">
        <title>Paraconexibacter antarcticus.</title>
        <authorList>
            <person name="Kim C.S."/>
        </authorList>
    </citation>
    <scope>NUCLEOTIDE SEQUENCE [LARGE SCALE GENOMIC DNA]</scope>
    <source>
        <strain evidence="9 10">02-257</strain>
    </source>
</reference>
<keyword evidence="5 8" id="KW-1133">Transmembrane helix</keyword>
<feature type="transmembrane region" description="Helical" evidence="8">
    <location>
        <begin position="419"/>
        <end position="438"/>
    </location>
</feature>
<feature type="transmembrane region" description="Helical" evidence="8">
    <location>
        <begin position="392"/>
        <end position="413"/>
    </location>
</feature>
<feature type="transmembrane region" description="Helical" evidence="8">
    <location>
        <begin position="121"/>
        <end position="145"/>
    </location>
</feature>
<evidence type="ECO:0000313" key="9">
    <source>
        <dbReference type="EMBL" id="UTI62689.1"/>
    </source>
</evidence>
<feature type="transmembrane region" description="Helical" evidence="8">
    <location>
        <begin position="80"/>
        <end position="100"/>
    </location>
</feature>
<evidence type="ECO:0000256" key="8">
    <source>
        <dbReference type="SAM" id="Phobius"/>
    </source>
</evidence>
<keyword evidence="6 8" id="KW-0472">Membrane</keyword>
<evidence type="ECO:0000313" key="10">
    <source>
        <dbReference type="Proteomes" id="UP001056035"/>
    </source>
</evidence>
<feature type="transmembrane region" description="Helical" evidence="8">
    <location>
        <begin position="51"/>
        <end position="74"/>
    </location>
</feature>
<evidence type="ECO:0000256" key="2">
    <source>
        <dbReference type="ARBA" id="ARBA00007430"/>
    </source>
</evidence>
<feature type="transmembrane region" description="Helical" evidence="8">
    <location>
        <begin position="483"/>
        <end position="504"/>
    </location>
</feature>
<dbReference type="RefSeq" id="WP_254569424.1">
    <property type="nucleotide sequence ID" value="NZ_CP098502.1"/>
</dbReference>
<evidence type="ECO:0000256" key="3">
    <source>
        <dbReference type="ARBA" id="ARBA00022475"/>
    </source>
</evidence>
<evidence type="ECO:0000256" key="1">
    <source>
        <dbReference type="ARBA" id="ARBA00004651"/>
    </source>
</evidence>
<dbReference type="PANTHER" id="PTHR30250:SF10">
    <property type="entry name" value="LIPOPOLYSACCHARIDE BIOSYNTHESIS PROTEIN WZXC"/>
    <property type="match status" value="1"/>
</dbReference>
<protein>
    <submittedName>
        <fullName evidence="9">Oligosaccharide flippase family protein</fullName>
    </submittedName>
</protein>
<evidence type="ECO:0000256" key="4">
    <source>
        <dbReference type="ARBA" id="ARBA00022692"/>
    </source>
</evidence>
<feature type="transmembrane region" description="Helical" evidence="8">
    <location>
        <begin position="450"/>
        <end position="471"/>
    </location>
</feature>
<evidence type="ECO:0000256" key="5">
    <source>
        <dbReference type="ARBA" id="ARBA00022989"/>
    </source>
</evidence>
<keyword evidence="3" id="KW-1003">Cell membrane</keyword>